<evidence type="ECO:0000313" key="2">
    <source>
        <dbReference type="EMBL" id="MDT0293187.1"/>
    </source>
</evidence>
<name>A0ABU2KEQ2_9FLAO</name>
<sequence length="129" mass="14809">MKNNNWMFLFILSTFLTFNSCTESKGNQVNMVSSEEMKKIISLDETQLIDVRDFNEYESGHITDAQNIIYDEDFEANISGLDKTKPVAVYCRTGGRSEKCASILKKAGFEKIYELEGGYEAWTYKDNLE</sequence>
<reference evidence="3" key="1">
    <citation type="submission" date="2023-07" db="EMBL/GenBank/DDBJ databases">
        <title>Isolating and identifying novel microbial strains from the Mariana Trench.</title>
        <authorList>
            <person name="Fu H."/>
        </authorList>
    </citation>
    <scope>NUCLEOTIDE SEQUENCE [LARGE SCALE GENOMIC DNA]</scope>
    <source>
        <strain evidence="3">T-y2</strain>
    </source>
</reference>
<dbReference type="PROSITE" id="PS50206">
    <property type="entry name" value="RHODANESE_3"/>
    <property type="match status" value="1"/>
</dbReference>
<evidence type="ECO:0000313" key="3">
    <source>
        <dbReference type="Proteomes" id="UP001182991"/>
    </source>
</evidence>
<dbReference type="InterPro" id="IPR036873">
    <property type="entry name" value="Rhodanese-like_dom_sf"/>
</dbReference>
<dbReference type="EMBL" id="JAVRBG010000001">
    <property type="protein sequence ID" value="MDT0293187.1"/>
    <property type="molecule type" value="Genomic_DNA"/>
</dbReference>
<dbReference type="InterPro" id="IPR050229">
    <property type="entry name" value="GlpE_sulfurtransferase"/>
</dbReference>
<feature type="domain" description="Rhodanese" evidence="1">
    <location>
        <begin position="42"/>
        <end position="124"/>
    </location>
</feature>
<keyword evidence="3" id="KW-1185">Reference proteome</keyword>
<dbReference type="SMART" id="SM00450">
    <property type="entry name" value="RHOD"/>
    <property type="match status" value="1"/>
</dbReference>
<dbReference type="Gene3D" id="3.40.250.10">
    <property type="entry name" value="Rhodanese-like domain"/>
    <property type="match status" value="1"/>
</dbReference>
<dbReference type="PANTHER" id="PTHR43031">
    <property type="entry name" value="FAD-DEPENDENT OXIDOREDUCTASE"/>
    <property type="match status" value="1"/>
</dbReference>
<dbReference type="PANTHER" id="PTHR43031:SF18">
    <property type="entry name" value="RHODANESE-RELATED SULFURTRANSFERASES"/>
    <property type="match status" value="1"/>
</dbReference>
<evidence type="ECO:0000259" key="1">
    <source>
        <dbReference type="PROSITE" id="PS50206"/>
    </source>
</evidence>
<gene>
    <name evidence="2" type="ORF">RLT85_00910</name>
</gene>
<comment type="caution">
    <text evidence="2">The sequence shown here is derived from an EMBL/GenBank/DDBJ whole genome shotgun (WGS) entry which is preliminary data.</text>
</comment>
<dbReference type="CDD" id="cd00158">
    <property type="entry name" value="RHOD"/>
    <property type="match status" value="1"/>
</dbReference>
<organism evidence="2 3">
    <name type="scientific">Mesonia ostreae</name>
    <dbReference type="NCBI Taxonomy" id="861110"/>
    <lineage>
        <taxon>Bacteria</taxon>
        <taxon>Pseudomonadati</taxon>
        <taxon>Bacteroidota</taxon>
        <taxon>Flavobacteriia</taxon>
        <taxon>Flavobacteriales</taxon>
        <taxon>Flavobacteriaceae</taxon>
        <taxon>Mesonia</taxon>
    </lineage>
</organism>
<dbReference type="SUPFAM" id="SSF52821">
    <property type="entry name" value="Rhodanese/Cell cycle control phosphatase"/>
    <property type="match status" value="1"/>
</dbReference>
<dbReference type="Proteomes" id="UP001182991">
    <property type="component" value="Unassembled WGS sequence"/>
</dbReference>
<accession>A0ABU2KEQ2</accession>
<dbReference type="RefSeq" id="WP_311400158.1">
    <property type="nucleotide sequence ID" value="NZ_JAVRBG010000001.1"/>
</dbReference>
<protein>
    <submittedName>
        <fullName evidence="2">Rhodanese-like domain-containing protein</fullName>
    </submittedName>
</protein>
<dbReference type="InterPro" id="IPR001763">
    <property type="entry name" value="Rhodanese-like_dom"/>
</dbReference>
<proteinExistence type="predicted"/>
<dbReference type="Pfam" id="PF00581">
    <property type="entry name" value="Rhodanese"/>
    <property type="match status" value="1"/>
</dbReference>